<proteinExistence type="inferred from homology"/>
<dbReference type="PROSITE" id="PS00122">
    <property type="entry name" value="CARBOXYLESTERASE_B_1"/>
    <property type="match status" value="1"/>
</dbReference>
<evidence type="ECO:0000256" key="2">
    <source>
        <dbReference type="ARBA" id="ARBA00022801"/>
    </source>
</evidence>
<name>A0A0P7AXS5_9HYPO</name>
<dbReference type="STRING" id="78410.A0A0P7AXS5"/>
<dbReference type="EC" id="3.1.1.-" evidence="3"/>
<comment type="similarity">
    <text evidence="1 3">Belongs to the type-B carboxylesterase/lipase family.</text>
</comment>
<evidence type="ECO:0000313" key="6">
    <source>
        <dbReference type="Proteomes" id="UP000050424"/>
    </source>
</evidence>
<dbReference type="OrthoDB" id="408631at2759"/>
<evidence type="ECO:0000256" key="1">
    <source>
        <dbReference type="ARBA" id="ARBA00005964"/>
    </source>
</evidence>
<comment type="caution">
    <text evidence="5">The sequence shown here is derived from an EMBL/GenBank/DDBJ whole genome shotgun (WGS) entry which is preliminary data.</text>
</comment>
<keyword evidence="2 3" id="KW-0378">Hydrolase</keyword>
<keyword evidence="3" id="KW-0732">Signal</keyword>
<dbReference type="SUPFAM" id="SSF53474">
    <property type="entry name" value="alpha/beta-Hydrolases"/>
    <property type="match status" value="1"/>
</dbReference>
<evidence type="ECO:0000259" key="4">
    <source>
        <dbReference type="Pfam" id="PF00135"/>
    </source>
</evidence>
<dbReference type="InterPro" id="IPR029058">
    <property type="entry name" value="AB_hydrolase_fold"/>
</dbReference>
<dbReference type="AlphaFoldDB" id="A0A0P7AXS5"/>
<dbReference type="PANTHER" id="PTHR11559">
    <property type="entry name" value="CARBOXYLESTERASE"/>
    <property type="match status" value="1"/>
</dbReference>
<feature type="signal peptide" evidence="3">
    <location>
        <begin position="1"/>
        <end position="19"/>
    </location>
</feature>
<dbReference type="GO" id="GO:0016787">
    <property type="term" value="F:hydrolase activity"/>
    <property type="evidence" value="ECO:0007669"/>
    <property type="project" value="UniProtKB-KW"/>
</dbReference>
<accession>A0A0P7AXS5</accession>
<feature type="chain" id="PRO_5005964513" description="Carboxylic ester hydrolase" evidence="3">
    <location>
        <begin position="20"/>
        <end position="501"/>
    </location>
</feature>
<organism evidence="5 6">
    <name type="scientific">Neonectria ditissima</name>
    <dbReference type="NCBI Taxonomy" id="78410"/>
    <lineage>
        <taxon>Eukaryota</taxon>
        <taxon>Fungi</taxon>
        <taxon>Dikarya</taxon>
        <taxon>Ascomycota</taxon>
        <taxon>Pezizomycotina</taxon>
        <taxon>Sordariomycetes</taxon>
        <taxon>Hypocreomycetidae</taxon>
        <taxon>Hypocreales</taxon>
        <taxon>Nectriaceae</taxon>
        <taxon>Neonectria</taxon>
    </lineage>
</organism>
<evidence type="ECO:0000313" key="5">
    <source>
        <dbReference type="EMBL" id="KPM39392.1"/>
    </source>
</evidence>
<evidence type="ECO:0000256" key="3">
    <source>
        <dbReference type="RuleBase" id="RU361235"/>
    </source>
</evidence>
<feature type="domain" description="Carboxylesterase type B" evidence="4">
    <location>
        <begin position="21"/>
        <end position="88"/>
    </location>
</feature>
<feature type="domain" description="Carboxylesterase type B" evidence="4">
    <location>
        <begin position="111"/>
        <end position="468"/>
    </location>
</feature>
<dbReference type="InterPro" id="IPR019826">
    <property type="entry name" value="Carboxylesterase_B_AS"/>
</dbReference>
<dbReference type="Pfam" id="PF00135">
    <property type="entry name" value="COesterase"/>
    <property type="match status" value="2"/>
</dbReference>
<dbReference type="Gene3D" id="3.40.50.1820">
    <property type="entry name" value="alpha/beta hydrolase"/>
    <property type="match status" value="2"/>
</dbReference>
<reference evidence="5 6" key="1">
    <citation type="submission" date="2015-09" db="EMBL/GenBank/DDBJ databases">
        <title>Draft genome of a European isolate of the apple canker pathogen Neonectria ditissima.</title>
        <authorList>
            <person name="Gomez-Cortecero A."/>
            <person name="Harrison R.J."/>
            <person name="Armitage A.D."/>
        </authorList>
    </citation>
    <scope>NUCLEOTIDE SEQUENCE [LARGE SCALE GENOMIC DNA]</scope>
    <source>
        <strain evidence="5 6">R09/05</strain>
    </source>
</reference>
<gene>
    <name evidence="5" type="ORF">AK830_g7155</name>
</gene>
<keyword evidence="6" id="KW-1185">Reference proteome</keyword>
<dbReference type="Proteomes" id="UP000050424">
    <property type="component" value="Unassembled WGS sequence"/>
</dbReference>
<dbReference type="InterPro" id="IPR002018">
    <property type="entry name" value="CarbesteraseB"/>
</dbReference>
<dbReference type="InterPro" id="IPR050309">
    <property type="entry name" value="Type-B_Carboxylest/Lipase"/>
</dbReference>
<protein>
    <recommendedName>
        <fullName evidence="3">Carboxylic ester hydrolase</fullName>
        <ecNumber evidence="3">3.1.1.-</ecNumber>
    </recommendedName>
</protein>
<dbReference type="EMBL" id="LKCW01000108">
    <property type="protein sequence ID" value="KPM39392.1"/>
    <property type="molecule type" value="Genomic_DNA"/>
</dbReference>
<sequence length="501" mass="54944">MAILRTLLTSFLFAELALGAIVKIPGATLNGLEENDVESFSAIPFAQPPVGSLRLRPPRRLTEPLGDFDATNSASPCPQMIVSLESENLLLKLVGKAANLPFTQAVSGPFIYVIANYRVNGFGFLPGKEVKEADAGNLGLLDQRLALEWVADNIASFGGDTAKVTIWGESAGAWSVFNQMSLYGGERKYKDKNLFRGAIMASGGVLPSQPIDSPKAQQVYDRVVHHAGCDGADDTLECLRQVDYTTYLNAVSTAPSMLSYTALGLTYLPRPDGRSLPDSGEVLAKQGKYVPVPVITGNQEDEGTMFALFQSNLTTTDGLVDYLKQYYYAGASQSELTDLIETYGTGLEATTQNSPYGTGTKNEIFRGYKRRAAILGDLFFTRRLFLTAAHAGKNAPASWAYMSSYATGTPILGTFHGADILQVFFAIKDNYAARSIRTHFVNFLCDLDPNGNRTGQYPFWPKWEDGQKLMRFYADRSETIDDDFRIDSFAWVKQNSDAIRL</sequence>